<reference evidence="2" key="1">
    <citation type="submission" date="2021-06" db="EMBL/GenBank/DDBJ databases">
        <authorList>
            <person name="Hodson N. C."/>
            <person name="Mongue J. A."/>
            <person name="Jaron S. K."/>
        </authorList>
    </citation>
    <scope>NUCLEOTIDE SEQUENCE</scope>
</reference>
<sequence>MSKVTRVVGKKPPTVTPLAQLRCSACDTTFVGLGEPPANALRLNKMFLNSLEVDCPPKAHLLSSLRFCPPCTLQLNDLDLMMSELTNLKKRIENRKGLIRTKFTNVALAKEYGTPQSRSKTSNVLLVTLGDLVLRKCLATAQDSSIREIVIGDGNQQVISGPSKKTLEIPLESPIPKNEPSVRKVPEIQKANVVKTGSNSGNCRSIKGARAGEGQPGQRPKSKSINQKSQKSPTGSQPVVNVRCDKYVETM</sequence>
<evidence type="ECO:0000313" key="3">
    <source>
        <dbReference type="Proteomes" id="UP000708208"/>
    </source>
</evidence>
<protein>
    <submittedName>
        <fullName evidence="2">Uncharacterized protein</fullName>
    </submittedName>
</protein>
<proteinExistence type="predicted"/>
<feature type="region of interest" description="Disordered" evidence="1">
    <location>
        <begin position="195"/>
        <end position="242"/>
    </location>
</feature>
<dbReference type="AlphaFoldDB" id="A0A8J2PLR6"/>
<evidence type="ECO:0000256" key="1">
    <source>
        <dbReference type="SAM" id="MobiDB-lite"/>
    </source>
</evidence>
<keyword evidence="3" id="KW-1185">Reference proteome</keyword>
<comment type="caution">
    <text evidence="2">The sequence shown here is derived from an EMBL/GenBank/DDBJ whole genome shotgun (WGS) entry which is preliminary data.</text>
</comment>
<feature type="non-terminal residue" evidence="2">
    <location>
        <position position="251"/>
    </location>
</feature>
<organism evidence="2 3">
    <name type="scientific">Allacma fusca</name>
    <dbReference type="NCBI Taxonomy" id="39272"/>
    <lineage>
        <taxon>Eukaryota</taxon>
        <taxon>Metazoa</taxon>
        <taxon>Ecdysozoa</taxon>
        <taxon>Arthropoda</taxon>
        <taxon>Hexapoda</taxon>
        <taxon>Collembola</taxon>
        <taxon>Symphypleona</taxon>
        <taxon>Sminthuridae</taxon>
        <taxon>Allacma</taxon>
    </lineage>
</organism>
<accession>A0A8J2PLR6</accession>
<evidence type="ECO:0000313" key="2">
    <source>
        <dbReference type="EMBL" id="CAG7825178.1"/>
    </source>
</evidence>
<feature type="compositionally biased region" description="Low complexity" evidence="1">
    <location>
        <begin position="223"/>
        <end position="232"/>
    </location>
</feature>
<gene>
    <name evidence="2" type="ORF">AFUS01_LOCUS35302</name>
</gene>
<dbReference type="EMBL" id="CAJVCH010535293">
    <property type="protein sequence ID" value="CAG7825178.1"/>
    <property type="molecule type" value="Genomic_DNA"/>
</dbReference>
<dbReference type="Proteomes" id="UP000708208">
    <property type="component" value="Unassembled WGS sequence"/>
</dbReference>
<name>A0A8J2PLR6_9HEXA</name>